<dbReference type="Gene3D" id="1.25.40.180">
    <property type="match status" value="1"/>
</dbReference>
<keyword evidence="5" id="KW-0508">mRNA splicing</keyword>
<evidence type="ECO:0000256" key="7">
    <source>
        <dbReference type="ARBA" id="ARBA00040804"/>
    </source>
</evidence>
<proteinExistence type="inferred from homology"/>
<accession>A0A5C6G730</accession>
<dbReference type="PANTHER" id="PTHR18034:SF3">
    <property type="entry name" value="PRE-MRNA-SPLICING FACTOR CWC22 HOMOLOG"/>
    <property type="match status" value="1"/>
</dbReference>
<sequence>MASADVGIMRRGRERERGPQREGDSYRPPPRERTPPPVRTEEEKQAAAKAEYEKLLNMRSGGTYIPPARLRALQAQITDKSTKEYQRMAWEALKKSINGLINKVNTANIKNIVPELFGENLVRGRGLFCRSIMKAQAASLPFTPIYAAMAAIVNTKLPQVGELLIKRLVMQFRKGFKRNDKSVCLSSTTFLAHLINQQVQHEMLAGQILMLLLNRPTDDSVEIAVGFCREVGQYLENMQPSISAIVFDQFRNILHEAGIDKRTQYMIEVLFQVRKGNFKDHPAIREELDLVEEEDQITHRTELDGKLDVQDGLNVFKFDPDWEENEDAYKKLKAEILGEGSDYEDDDDADGDESSEEEEEEETKIMEIKDQSNTDLVNLRRTIYLTIMSSADPEEAVHKLMKIKLPVGQEPELPSMIVECCSQEKTYTKFFGIIGERFAKINRLWCDLFEESFAKYYDTIHRYENNKLRNIAQLFGHMLGVDALGWHCLSVIHLSEAETTSSSRIFIQILFQSIVAEIGLPKLKSRMADDTLRPSLEGIFPKDNPKNLRFAINYFTAIKLGALTEEMREYLENMPKPALPAPAAADDSDSDSVSSYSSYTGSLYSSQPVSLVFTFGVVQLKIAVAQTTQRLLLGLAASRKARLQKQVACIGTQREGKSTQCILQLVQSLSFPRPSPPFPVCQSPTWTGPLPGQIVPSQQLVHKQRATRQT</sequence>
<dbReference type="SUPFAM" id="SSF48371">
    <property type="entry name" value="ARM repeat"/>
    <property type="match status" value="1"/>
</dbReference>
<evidence type="ECO:0000256" key="4">
    <source>
        <dbReference type="ARBA" id="ARBA00022728"/>
    </source>
</evidence>
<feature type="domain" description="MI" evidence="10">
    <location>
        <begin position="378"/>
        <end position="494"/>
    </location>
</feature>
<dbReference type="GO" id="GO:0071013">
    <property type="term" value="C:catalytic step 2 spliceosome"/>
    <property type="evidence" value="ECO:0007669"/>
    <property type="project" value="TreeGrafter"/>
</dbReference>
<feature type="compositionally biased region" description="Acidic residues" evidence="9">
    <location>
        <begin position="341"/>
        <end position="362"/>
    </location>
</feature>
<protein>
    <recommendedName>
        <fullName evidence="7">Pre-mRNA-splicing factor CWC22</fullName>
    </recommendedName>
    <alternativeName>
        <fullName evidence="8">Pre-mRNA-splicing factor cwc22</fullName>
    </alternativeName>
</protein>
<evidence type="ECO:0000256" key="1">
    <source>
        <dbReference type="ARBA" id="ARBA00004123"/>
    </source>
</evidence>
<reference evidence="12" key="1">
    <citation type="submission" date="2018-12" db="EMBL/GenBank/DDBJ databases">
        <title>The complete genome of Metarhizium rileyi, a key fungal pathogen of Lepidoptera.</title>
        <authorList>
            <person name="Binneck E."/>
            <person name="Lastra C.C.L."/>
            <person name="Sosa-Gomez D.R."/>
        </authorList>
    </citation>
    <scope>NUCLEOTIDE SEQUENCE [LARGE SCALE GENOMIC DNA]</scope>
    <source>
        <strain evidence="12">Cep018-CH2</strain>
    </source>
</reference>
<dbReference type="SMART" id="SM00544">
    <property type="entry name" value="MA3"/>
    <property type="match status" value="1"/>
</dbReference>
<dbReference type="InterPro" id="IPR050781">
    <property type="entry name" value="CWC22_splicing_factor"/>
</dbReference>
<keyword evidence="6" id="KW-0539">Nucleus</keyword>
<dbReference type="EMBL" id="SBHS01000016">
    <property type="protein sequence ID" value="TWU73602.1"/>
    <property type="molecule type" value="Genomic_DNA"/>
</dbReference>
<dbReference type="Pfam" id="PF02854">
    <property type="entry name" value="MIF4G"/>
    <property type="match status" value="1"/>
</dbReference>
<name>A0A5C6G730_METRR</name>
<evidence type="ECO:0000256" key="5">
    <source>
        <dbReference type="ARBA" id="ARBA00023187"/>
    </source>
</evidence>
<dbReference type="PANTHER" id="PTHR18034">
    <property type="entry name" value="CELL CYCLE CONTROL PROTEIN CWF22-RELATED"/>
    <property type="match status" value="1"/>
</dbReference>
<comment type="caution">
    <text evidence="11">The sequence shown here is derived from an EMBL/GenBank/DDBJ whole genome shotgun (WGS) entry which is preliminary data.</text>
</comment>
<evidence type="ECO:0000313" key="12">
    <source>
        <dbReference type="Proteomes" id="UP000317257"/>
    </source>
</evidence>
<dbReference type="SMART" id="SM00543">
    <property type="entry name" value="MIF4G"/>
    <property type="match status" value="1"/>
</dbReference>
<dbReference type="Proteomes" id="UP000317257">
    <property type="component" value="Unassembled WGS sequence"/>
</dbReference>
<feature type="compositionally biased region" description="Basic and acidic residues" evidence="9">
    <location>
        <begin position="11"/>
        <end position="46"/>
    </location>
</feature>
<feature type="region of interest" description="Disordered" evidence="9">
    <location>
        <begin position="340"/>
        <end position="367"/>
    </location>
</feature>
<keyword evidence="3" id="KW-0507">mRNA processing</keyword>
<keyword evidence="4" id="KW-0747">Spliceosome</keyword>
<dbReference type="AlphaFoldDB" id="A0A5C6G730"/>
<dbReference type="GO" id="GO:0000398">
    <property type="term" value="P:mRNA splicing, via spliceosome"/>
    <property type="evidence" value="ECO:0007669"/>
    <property type="project" value="TreeGrafter"/>
</dbReference>
<dbReference type="PROSITE" id="PS51366">
    <property type="entry name" value="MI"/>
    <property type="match status" value="1"/>
</dbReference>
<dbReference type="Pfam" id="PF02847">
    <property type="entry name" value="MA3"/>
    <property type="match status" value="1"/>
</dbReference>
<dbReference type="FunFam" id="1.25.40.180:FF:000004">
    <property type="entry name" value="pre-mRNA-splicing factor CWC22 homolog"/>
    <property type="match status" value="1"/>
</dbReference>
<dbReference type="InterPro" id="IPR003891">
    <property type="entry name" value="Initiation_fac_eIF4g_MI"/>
</dbReference>
<evidence type="ECO:0000313" key="11">
    <source>
        <dbReference type="EMBL" id="TWU73602.1"/>
    </source>
</evidence>
<dbReference type="GO" id="GO:0003723">
    <property type="term" value="F:RNA binding"/>
    <property type="evidence" value="ECO:0007669"/>
    <property type="project" value="InterPro"/>
</dbReference>
<evidence type="ECO:0000256" key="3">
    <source>
        <dbReference type="ARBA" id="ARBA00022664"/>
    </source>
</evidence>
<organism evidence="11 12">
    <name type="scientific">Metarhizium rileyi (strain RCEF 4871)</name>
    <name type="common">Nomuraea rileyi</name>
    <dbReference type="NCBI Taxonomy" id="1649241"/>
    <lineage>
        <taxon>Eukaryota</taxon>
        <taxon>Fungi</taxon>
        <taxon>Dikarya</taxon>
        <taxon>Ascomycota</taxon>
        <taxon>Pezizomycotina</taxon>
        <taxon>Sordariomycetes</taxon>
        <taxon>Hypocreomycetidae</taxon>
        <taxon>Hypocreales</taxon>
        <taxon>Clavicipitaceae</taxon>
        <taxon>Metarhizium</taxon>
    </lineage>
</organism>
<feature type="region of interest" description="Disordered" evidence="9">
    <location>
        <begin position="1"/>
        <end position="46"/>
    </location>
</feature>
<evidence type="ECO:0000256" key="8">
    <source>
        <dbReference type="ARBA" id="ARBA00069506"/>
    </source>
</evidence>
<dbReference type="InterPro" id="IPR016024">
    <property type="entry name" value="ARM-type_fold"/>
</dbReference>
<evidence type="ECO:0000256" key="9">
    <source>
        <dbReference type="SAM" id="MobiDB-lite"/>
    </source>
</evidence>
<comment type="subcellular location">
    <subcellularLocation>
        <location evidence="1">Nucleus</location>
    </subcellularLocation>
</comment>
<evidence type="ECO:0000256" key="6">
    <source>
        <dbReference type="ARBA" id="ARBA00023242"/>
    </source>
</evidence>
<evidence type="ECO:0000256" key="2">
    <source>
        <dbReference type="ARBA" id="ARBA00006856"/>
    </source>
</evidence>
<gene>
    <name evidence="11" type="primary">CWC22</name>
    <name evidence="11" type="ORF">ED733_000503</name>
</gene>
<comment type="similarity">
    <text evidence="2">Belongs to the CWC22 family.</text>
</comment>
<evidence type="ECO:0000259" key="10">
    <source>
        <dbReference type="PROSITE" id="PS51366"/>
    </source>
</evidence>
<dbReference type="InterPro" id="IPR003890">
    <property type="entry name" value="MIF4G-like_typ-3"/>
</dbReference>